<dbReference type="OrthoDB" id="8400919at2"/>
<feature type="compositionally biased region" description="Basic and acidic residues" evidence="1">
    <location>
        <begin position="57"/>
        <end position="71"/>
    </location>
</feature>
<evidence type="ECO:0000256" key="1">
    <source>
        <dbReference type="SAM" id="MobiDB-lite"/>
    </source>
</evidence>
<feature type="region of interest" description="Disordered" evidence="1">
    <location>
        <begin position="51"/>
        <end position="139"/>
    </location>
</feature>
<dbReference type="AlphaFoldDB" id="A0A5B0W1D4"/>
<comment type="caution">
    <text evidence="2">The sequence shown here is derived from an EMBL/GenBank/DDBJ whole genome shotgun (WGS) entry which is preliminary data.</text>
</comment>
<proteinExistence type="predicted"/>
<feature type="compositionally biased region" description="Polar residues" evidence="1">
    <location>
        <begin position="72"/>
        <end position="90"/>
    </location>
</feature>
<evidence type="ECO:0000313" key="2">
    <source>
        <dbReference type="EMBL" id="KAA1180512.1"/>
    </source>
</evidence>
<sequence>MSSTATSSTSTPLFQRRFDWPRHLNSWTLPRCRRVLLTTAIAVAVSSTFALAQQGPNDDRCKATDTNRQTENKQTGDAQATPTPDSNPSQKLADCDGVLKPPAVGDSQMEKPAPKVGNTLVIKPSDPRNGQQNSQQPSK</sequence>
<reference evidence="2 3" key="1">
    <citation type="submission" date="2019-07" db="EMBL/GenBank/DDBJ databases">
        <title>The Draft Genome Sequence of Rhizobium tropici SARCC-755 Associated with Superior Nodulation on Pigeonpea (Cajanus cajan (L.) Millsp.).</title>
        <authorList>
            <person name="Bopape F.L."/>
            <person name="Hassen A.I."/>
            <person name="Swanevelder Z.H."/>
            <person name="Gwata E.T."/>
        </authorList>
    </citation>
    <scope>NUCLEOTIDE SEQUENCE [LARGE SCALE GENOMIC DNA]</scope>
    <source>
        <strain evidence="2 3">SARCC-755</strain>
    </source>
</reference>
<organism evidence="2 3">
    <name type="scientific">Rhizobium tropici</name>
    <dbReference type="NCBI Taxonomy" id="398"/>
    <lineage>
        <taxon>Bacteria</taxon>
        <taxon>Pseudomonadati</taxon>
        <taxon>Pseudomonadota</taxon>
        <taxon>Alphaproteobacteria</taxon>
        <taxon>Hyphomicrobiales</taxon>
        <taxon>Rhizobiaceae</taxon>
        <taxon>Rhizobium/Agrobacterium group</taxon>
        <taxon>Rhizobium</taxon>
    </lineage>
</organism>
<accession>A0A5B0W1D4</accession>
<dbReference type="EMBL" id="VNIP01000008">
    <property type="protein sequence ID" value="KAA1180512.1"/>
    <property type="molecule type" value="Genomic_DNA"/>
</dbReference>
<name>A0A5B0W1D4_RHITR</name>
<dbReference type="Proteomes" id="UP000323608">
    <property type="component" value="Unassembled WGS sequence"/>
</dbReference>
<feature type="compositionally biased region" description="Polar residues" evidence="1">
    <location>
        <begin position="128"/>
        <end position="139"/>
    </location>
</feature>
<protein>
    <submittedName>
        <fullName evidence="2">Uncharacterized protein</fullName>
    </submittedName>
</protein>
<evidence type="ECO:0000313" key="3">
    <source>
        <dbReference type="Proteomes" id="UP000323608"/>
    </source>
</evidence>
<gene>
    <name evidence="2" type="ORF">FP026_14690</name>
</gene>